<sequence length="173" mass="17673">MAPAVVGAYLEVVVKAKSDRKRARKQWLRARERKAARLGILALIAASASAVGLVATPALAFLRFADGAAWAAAATGVMLLLAATFFGLRARTGLHSLSFLGWTGLTFGGVAGVALTAPVVLLLAGHGEAAALVGGFCLIPVLLAVGCVGAEYSHGAGRTDDMTVANSMSHIDF</sequence>
<protein>
    <submittedName>
        <fullName evidence="2">Uncharacterized protein</fullName>
    </submittedName>
</protein>
<dbReference type="STRING" id="183763.LP52_13645"/>
<accession>A0A0C2J9U3</accession>
<organism evidence="2 3">
    <name type="scientific">Streptomonospora alba</name>
    <dbReference type="NCBI Taxonomy" id="183763"/>
    <lineage>
        <taxon>Bacteria</taxon>
        <taxon>Bacillati</taxon>
        <taxon>Actinomycetota</taxon>
        <taxon>Actinomycetes</taxon>
        <taxon>Streptosporangiales</taxon>
        <taxon>Nocardiopsidaceae</taxon>
        <taxon>Streptomonospora</taxon>
    </lineage>
</organism>
<feature type="transmembrane region" description="Helical" evidence="1">
    <location>
        <begin position="100"/>
        <end position="123"/>
    </location>
</feature>
<feature type="transmembrane region" description="Helical" evidence="1">
    <location>
        <begin position="38"/>
        <end position="62"/>
    </location>
</feature>
<keyword evidence="1" id="KW-0812">Transmembrane</keyword>
<keyword evidence="3" id="KW-1185">Reference proteome</keyword>
<dbReference type="EMBL" id="JROO01000027">
    <property type="protein sequence ID" value="KIH98236.1"/>
    <property type="molecule type" value="Genomic_DNA"/>
</dbReference>
<name>A0A0C2J9U3_9ACTN</name>
<gene>
    <name evidence="2" type="ORF">LP52_13645</name>
</gene>
<feature type="transmembrane region" description="Helical" evidence="1">
    <location>
        <begin position="129"/>
        <end position="152"/>
    </location>
</feature>
<keyword evidence="1" id="KW-0472">Membrane</keyword>
<feature type="transmembrane region" description="Helical" evidence="1">
    <location>
        <begin position="68"/>
        <end position="88"/>
    </location>
</feature>
<proteinExistence type="predicted"/>
<keyword evidence="1" id="KW-1133">Transmembrane helix</keyword>
<comment type="caution">
    <text evidence="2">The sequence shown here is derived from an EMBL/GenBank/DDBJ whole genome shotgun (WGS) entry which is preliminary data.</text>
</comment>
<dbReference type="AlphaFoldDB" id="A0A0C2J9U3"/>
<evidence type="ECO:0000313" key="2">
    <source>
        <dbReference type="EMBL" id="KIH98236.1"/>
    </source>
</evidence>
<evidence type="ECO:0000313" key="3">
    <source>
        <dbReference type="Proteomes" id="UP000031675"/>
    </source>
</evidence>
<evidence type="ECO:0000256" key="1">
    <source>
        <dbReference type="SAM" id="Phobius"/>
    </source>
</evidence>
<reference evidence="3" key="1">
    <citation type="journal article" date="2015" name="Chem. Biol.">
        <title>Structure, bioactivity, and resistance mechanism of streptomonomicin, an unusual lasso Peptide from an understudied halophilic actinomycete.</title>
        <authorList>
            <person name="Metelev M."/>
            <person name="Tietz J.I."/>
            <person name="Melby J.O."/>
            <person name="Blair P.M."/>
            <person name="Zhu L."/>
            <person name="Livnat I."/>
            <person name="Severinov K."/>
            <person name="Mitchell D.A."/>
        </authorList>
    </citation>
    <scope>NUCLEOTIDE SEQUENCE [LARGE SCALE GENOMIC DNA]</scope>
    <source>
        <strain evidence="3">YIM 90003</strain>
    </source>
</reference>
<dbReference type="Proteomes" id="UP000031675">
    <property type="component" value="Unassembled WGS sequence"/>
</dbReference>